<name>D8TY43_VOLCA</name>
<dbReference type="EMBL" id="GL378344">
    <property type="protein sequence ID" value="EFJ47580.1"/>
    <property type="molecule type" value="Genomic_DNA"/>
</dbReference>
<dbReference type="OrthoDB" id="539328at2759"/>
<accession>D8TY43</accession>
<reference evidence="2 3" key="1">
    <citation type="journal article" date="2010" name="Science">
        <title>Genomic analysis of organismal complexity in the multicellular green alga Volvox carteri.</title>
        <authorList>
            <person name="Prochnik S.E."/>
            <person name="Umen J."/>
            <person name="Nedelcu A.M."/>
            <person name="Hallmann A."/>
            <person name="Miller S.M."/>
            <person name="Nishii I."/>
            <person name="Ferris P."/>
            <person name="Kuo A."/>
            <person name="Mitros T."/>
            <person name="Fritz-Laylin L.K."/>
            <person name="Hellsten U."/>
            <person name="Chapman J."/>
            <person name="Simakov O."/>
            <person name="Rensing S.A."/>
            <person name="Terry A."/>
            <person name="Pangilinan J."/>
            <person name="Kapitonov V."/>
            <person name="Jurka J."/>
            <person name="Salamov A."/>
            <person name="Shapiro H."/>
            <person name="Schmutz J."/>
            <person name="Grimwood J."/>
            <person name="Lindquist E."/>
            <person name="Lucas S."/>
            <person name="Grigoriev I.V."/>
            <person name="Schmitt R."/>
            <person name="Kirk D."/>
            <person name="Rokhsar D.S."/>
        </authorList>
    </citation>
    <scope>NUCLEOTIDE SEQUENCE [LARGE SCALE GENOMIC DNA]</scope>
    <source>
        <strain evidence="3">f. Nagariensis / Eve</strain>
    </source>
</reference>
<evidence type="ECO:0000256" key="1">
    <source>
        <dbReference type="SAM" id="MobiDB-lite"/>
    </source>
</evidence>
<feature type="region of interest" description="Disordered" evidence="1">
    <location>
        <begin position="1"/>
        <end position="135"/>
    </location>
</feature>
<keyword evidence="3" id="KW-1185">Reference proteome</keyword>
<organism evidence="3">
    <name type="scientific">Volvox carteri f. nagariensis</name>
    <dbReference type="NCBI Taxonomy" id="3068"/>
    <lineage>
        <taxon>Eukaryota</taxon>
        <taxon>Viridiplantae</taxon>
        <taxon>Chlorophyta</taxon>
        <taxon>core chlorophytes</taxon>
        <taxon>Chlorophyceae</taxon>
        <taxon>CS clade</taxon>
        <taxon>Chlamydomonadales</taxon>
        <taxon>Volvocaceae</taxon>
        <taxon>Volvox</taxon>
    </lineage>
</organism>
<evidence type="ECO:0000313" key="3">
    <source>
        <dbReference type="Proteomes" id="UP000001058"/>
    </source>
</evidence>
<sequence>MAAGWASRPSSDGGGETDGSDIDMAQQVPQVYEQRQPPQPSQQPHHFQHLQPYYDERDGEDVEEEPQPTSSTPGTAAFSGGPEGRRRRGSTGSAGGGTGARGAANKATSGVKKRRQRNAEQMESNRVAQQKQRKKQEQSVLQQAVDLLTAQVATLKAVEVRAGELEATNISLQETVRQQGASIAVLQQQNASQAAELEAVRGALHSSQSQVAVQGKIILDQQAKLRLQEQVIASLKDRLKERIDEAMQHVVPGTVCEKMVAAVKATLYDAKDVHGLQETLAQLPEHLVNEMCKNIFQVCKEFWPEMRARCSQQVGGSNSCHMTGTA</sequence>
<feature type="compositionally biased region" description="Low complexity" evidence="1">
    <location>
        <begin position="42"/>
        <end position="52"/>
    </location>
</feature>
<protein>
    <submittedName>
        <fullName evidence="2">Uncharacterized protein</fullName>
    </submittedName>
</protein>
<proteinExistence type="predicted"/>
<dbReference type="GeneID" id="9617080"/>
<feature type="compositionally biased region" description="Polar residues" evidence="1">
    <location>
        <begin position="119"/>
        <end position="130"/>
    </location>
</feature>
<evidence type="ECO:0000313" key="2">
    <source>
        <dbReference type="EMBL" id="EFJ47580.1"/>
    </source>
</evidence>
<dbReference type="InParanoid" id="D8TY43"/>
<feature type="compositionally biased region" description="Acidic residues" evidence="1">
    <location>
        <begin position="57"/>
        <end position="66"/>
    </location>
</feature>
<dbReference type="Proteomes" id="UP000001058">
    <property type="component" value="Unassembled WGS sequence"/>
</dbReference>
<dbReference type="RefSeq" id="XP_002951404.1">
    <property type="nucleotide sequence ID" value="XM_002951358.1"/>
</dbReference>
<dbReference type="eggNOG" id="ENOG502SX66">
    <property type="taxonomic scope" value="Eukaryota"/>
</dbReference>
<gene>
    <name evidence="2" type="ORF">VOLCADRAFT_91849</name>
</gene>
<dbReference type="AlphaFoldDB" id="D8TY43"/>
<dbReference type="KEGG" id="vcn:VOLCADRAFT_91849"/>